<dbReference type="SUPFAM" id="SSF53098">
    <property type="entry name" value="Ribonuclease H-like"/>
    <property type="match status" value="1"/>
</dbReference>
<dbReference type="AlphaFoldDB" id="A0ABD5SYF6"/>
<organism evidence="1 2">
    <name type="scientific">Halorubrum pallidum</name>
    <dbReference type="NCBI Taxonomy" id="1526114"/>
    <lineage>
        <taxon>Archaea</taxon>
        <taxon>Methanobacteriati</taxon>
        <taxon>Methanobacteriota</taxon>
        <taxon>Stenosarchaea group</taxon>
        <taxon>Halobacteria</taxon>
        <taxon>Halobacteriales</taxon>
        <taxon>Haloferacaceae</taxon>
        <taxon>Halorubrum</taxon>
    </lineage>
</organism>
<dbReference type="InterPro" id="IPR012337">
    <property type="entry name" value="RNaseH-like_sf"/>
</dbReference>
<protein>
    <submittedName>
        <fullName evidence="1">Uncharacterized protein</fullName>
    </submittedName>
</protein>
<proteinExistence type="predicted"/>
<reference evidence="1 2" key="1">
    <citation type="journal article" date="2019" name="Int. J. Syst. Evol. Microbiol.">
        <title>The Global Catalogue of Microorganisms (GCM) 10K type strain sequencing project: providing services to taxonomists for standard genome sequencing and annotation.</title>
        <authorList>
            <consortium name="The Broad Institute Genomics Platform"/>
            <consortium name="The Broad Institute Genome Sequencing Center for Infectious Disease"/>
            <person name="Wu L."/>
            <person name="Ma J."/>
        </authorList>
    </citation>
    <scope>NUCLEOTIDE SEQUENCE [LARGE SCALE GENOMIC DNA]</scope>
    <source>
        <strain evidence="1 2">PJ61</strain>
    </source>
</reference>
<sequence length="215" mass="23958">MGDLSPIAFDIETSGLDSDAVVTVAGLAHELGEVLILNTEGRTASQQKLERVLTESSGGRIELTVTDNEEELLTNLAQIAHSRLDEENHYLTAYHGETWNGGFDLPFVRTACVTHNVDWPFRNIAYADMLDVVDRFDTDDKNDLVGVYKELIGNNSCDPFEDSQSAVRAFEQGDWKDLLLHNLADIQRTRELAVLAGMYVPQSDFRMKNLDPPGD</sequence>
<dbReference type="Gene3D" id="3.30.420.10">
    <property type="entry name" value="Ribonuclease H-like superfamily/Ribonuclease H"/>
    <property type="match status" value="1"/>
</dbReference>
<accession>A0ABD5SYF6</accession>
<evidence type="ECO:0000313" key="1">
    <source>
        <dbReference type="EMBL" id="MFC6770089.1"/>
    </source>
</evidence>
<keyword evidence="2" id="KW-1185">Reference proteome</keyword>
<dbReference type="Proteomes" id="UP001596274">
    <property type="component" value="Unassembled WGS sequence"/>
</dbReference>
<dbReference type="EMBL" id="JBHSWT010000012">
    <property type="protein sequence ID" value="MFC6770089.1"/>
    <property type="molecule type" value="Genomic_DNA"/>
</dbReference>
<gene>
    <name evidence="1" type="ORF">ACFQDD_00875</name>
</gene>
<comment type="caution">
    <text evidence="1">The sequence shown here is derived from an EMBL/GenBank/DDBJ whole genome shotgun (WGS) entry which is preliminary data.</text>
</comment>
<dbReference type="InterPro" id="IPR036397">
    <property type="entry name" value="RNaseH_sf"/>
</dbReference>
<name>A0ABD5SYF6_9EURY</name>
<evidence type="ECO:0000313" key="2">
    <source>
        <dbReference type="Proteomes" id="UP001596274"/>
    </source>
</evidence>